<dbReference type="PATRIC" id="fig|1280951.3.peg.2563"/>
<dbReference type="InterPro" id="IPR011009">
    <property type="entry name" value="Kinase-like_dom_sf"/>
</dbReference>
<gene>
    <name evidence="2" type="ORF">HHI_12719</name>
</gene>
<dbReference type="SUPFAM" id="SSF56112">
    <property type="entry name" value="Protein kinase-like (PK-like)"/>
    <property type="match status" value="1"/>
</dbReference>
<keyword evidence="2" id="KW-0808">Transferase</keyword>
<sequence>MSEPAPLIPPDPQSARQLIASQFPGLAGRHICPEVSKGTDNHIVRIGDDLCARFPKAPWAVGTARRETRALPRFVGAPIAVPEVYGTGTPSQVFPHPWSVLTWLPGAPLEDSALSDPQEAACRLADFFIFLRSIPPDDEFRFGPDNNWRGAPLTYRTAPFEKALARLPNIDSGWAKRLWSEALRAQTASVPVWLHGDVHPGNVLVTDGQVSGIIDWGLCGVGDGACDLLSAWTMFDEPAREVFRASLGANDADWLRGAGWALSMAVIYLPYAYENALRCDMSEKMIERLMKDFP</sequence>
<keyword evidence="3" id="KW-1185">Reference proteome</keyword>
<organism evidence="2 3">
    <name type="scientific">Hyphomonas hirschiana VP5</name>
    <dbReference type="NCBI Taxonomy" id="1280951"/>
    <lineage>
        <taxon>Bacteria</taxon>
        <taxon>Pseudomonadati</taxon>
        <taxon>Pseudomonadota</taxon>
        <taxon>Alphaproteobacteria</taxon>
        <taxon>Hyphomonadales</taxon>
        <taxon>Hyphomonadaceae</taxon>
        <taxon>Hyphomonas</taxon>
    </lineage>
</organism>
<evidence type="ECO:0000259" key="1">
    <source>
        <dbReference type="Pfam" id="PF01636"/>
    </source>
</evidence>
<dbReference type="Gene3D" id="3.90.1200.10">
    <property type="match status" value="1"/>
</dbReference>
<dbReference type="PANTHER" id="PTHR21310">
    <property type="entry name" value="AMINOGLYCOSIDE PHOSPHOTRANSFERASE-RELATED-RELATED"/>
    <property type="match status" value="1"/>
</dbReference>
<comment type="caution">
    <text evidence="2">The sequence shown here is derived from an EMBL/GenBank/DDBJ whole genome shotgun (WGS) entry which is preliminary data.</text>
</comment>
<dbReference type="InterPro" id="IPR051678">
    <property type="entry name" value="AGP_Transferase"/>
</dbReference>
<dbReference type="EMBL" id="ARYI01000011">
    <property type="protein sequence ID" value="KCZ91454.1"/>
    <property type="molecule type" value="Genomic_DNA"/>
</dbReference>
<dbReference type="OrthoDB" id="3806873at2"/>
<feature type="domain" description="Aminoglycoside phosphotransferase" evidence="1">
    <location>
        <begin position="34"/>
        <end position="260"/>
    </location>
</feature>
<dbReference type="RefSeq" id="WP_011647626.1">
    <property type="nucleotide sequence ID" value="NZ_ARYI01000011.1"/>
</dbReference>
<accession>A0A059FLE0</accession>
<dbReference type="Gene3D" id="3.30.200.20">
    <property type="entry name" value="Phosphorylase Kinase, domain 1"/>
    <property type="match status" value="1"/>
</dbReference>
<dbReference type="GO" id="GO:0016740">
    <property type="term" value="F:transferase activity"/>
    <property type="evidence" value="ECO:0007669"/>
    <property type="project" value="UniProtKB-KW"/>
</dbReference>
<evidence type="ECO:0000313" key="3">
    <source>
        <dbReference type="Proteomes" id="UP000025061"/>
    </source>
</evidence>
<dbReference type="AlphaFoldDB" id="A0A059FLE0"/>
<dbReference type="Pfam" id="PF01636">
    <property type="entry name" value="APH"/>
    <property type="match status" value="1"/>
</dbReference>
<name>A0A059FLE0_9PROT</name>
<dbReference type="InterPro" id="IPR002575">
    <property type="entry name" value="Aminoglycoside_PTrfase"/>
</dbReference>
<reference evidence="2 3" key="1">
    <citation type="submission" date="2013-04" db="EMBL/GenBank/DDBJ databases">
        <title>Hyphomonas hirschiana VP5 Genome Sequencing.</title>
        <authorList>
            <person name="Lai Q."/>
            <person name="Shao Z."/>
        </authorList>
    </citation>
    <scope>NUCLEOTIDE SEQUENCE [LARGE SCALE GENOMIC DNA]</scope>
    <source>
        <strain evidence="2 3">VP5</strain>
    </source>
</reference>
<evidence type="ECO:0000313" key="2">
    <source>
        <dbReference type="EMBL" id="KCZ91454.1"/>
    </source>
</evidence>
<dbReference type="Proteomes" id="UP000025061">
    <property type="component" value="Unassembled WGS sequence"/>
</dbReference>
<dbReference type="PANTHER" id="PTHR21310:SF42">
    <property type="entry name" value="BIFUNCTIONAL AAC_APH"/>
    <property type="match status" value="1"/>
</dbReference>
<protein>
    <submittedName>
        <fullName evidence="2">Phosphotransferase family protein</fullName>
    </submittedName>
</protein>
<proteinExistence type="predicted"/>
<dbReference type="CDD" id="cd05155">
    <property type="entry name" value="APH_ChoK_like_1"/>
    <property type="match status" value="1"/>
</dbReference>